<evidence type="ECO:0000256" key="7">
    <source>
        <dbReference type="SAM" id="Phobius"/>
    </source>
</evidence>
<accession>A0AAU9IT62</accession>
<feature type="transmembrane region" description="Helical" evidence="7">
    <location>
        <begin position="45"/>
        <end position="74"/>
    </location>
</feature>
<dbReference type="EMBL" id="CAJZBQ010000013">
    <property type="protein sequence ID" value="CAG9314935.1"/>
    <property type="molecule type" value="Genomic_DNA"/>
</dbReference>
<evidence type="ECO:0000256" key="4">
    <source>
        <dbReference type="ARBA" id="ARBA00022989"/>
    </source>
</evidence>
<keyword evidence="6 7" id="KW-0472">Membrane</keyword>
<evidence type="ECO:0000256" key="5">
    <source>
        <dbReference type="ARBA" id="ARBA00023098"/>
    </source>
</evidence>
<dbReference type="Pfam" id="PF06775">
    <property type="entry name" value="Seipin"/>
    <property type="match status" value="1"/>
</dbReference>
<dbReference type="CDD" id="cd23995">
    <property type="entry name" value="Seipin_BSCL2_like"/>
    <property type="match status" value="1"/>
</dbReference>
<comment type="caution">
    <text evidence="8">The sequence shown here is derived from an EMBL/GenBank/DDBJ whole genome shotgun (WGS) entry which is preliminary data.</text>
</comment>
<proteinExistence type="predicted"/>
<name>A0AAU9IT62_9CILI</name>
<keyword evidence="4 7" id="KW-1133">Transmembrane helix</keyword>
<comment type="subcellular location">
    <subcellularLocation>
        <location evidence="1">Endoplasmic reticulum membrane</location>
        <topology evidence="1">Multi-pass membrane protein</topology>
    </subcellularLocation>
</comment>
<feature type="transmembrane region" description="Helical" evidence="7">
    <location>
        <begin position="227"/>
        <end position="253"/>
    </location>
</feature>
<dbReference type="Proteomes" id="UP001162131">
    <property type="component" value="Unassembled WGS sequence"/>
</dbReference>
<keyword evidence="5" id="KW-0443">Lipid metabolism</keyword>
<dbReference type="GO" id="GO:0005789">
    <property type="term" value="C:endoplasmic reticulum membrane"/>
    <property type="evidence" value="ECO:0007669"/>
    <property type="project" value="UniProtKB-SubCell"/>
</dbReference>
<dbReference type="GO" id="GO:0006629">
    <property type="term" value="P:lipid metabolic process"/>
    <property type="evidence" value="ECO:0007669"/>
    <property type="project" value="UniProtKB-KW"/>
</dbReference>
<organism evidence="8 9">
    <name type="scientific">Blepharisma stoltei</name>
    <dbReference type="NCBI Taxonomy" id="1481888"/>
    <lineage>
        <taxon>Eukaryota</taxon>
        <taxon>Sar</taxon>
        <taxon>Alveolata</taxon>
        <taxon>Ciliophora</taxon>
        <taxon>Postciliodesmatophora</taxon>
        <taxon>Heterotrichea</taxon>
        <taxon>Heterotrichida</taxon>
        <taxon>Blepharismidae</taxon>
        <taxon>Blepharisma</taxon>
    </lineage>
</organism>
<dbReference type="InterPro" id="IPR009617">
    <property type="entry name" value="Seipin"/>
</dbReference>
<dbReference type="PANTHER" id="PTHR21212:SF0">
    <property type="entry name" value="SEIPIN"/>
    <property type="match status" value="1"/>
</dbReference>
<evidence type="ECO:0000256" key="6">
    <source>
        <dbReference type="ARBA" id="ARBA00023136"/>
    </source>
</evidence>
<keyword evidence="9" id="KW-1185">Reference proteome</keyword>
<dbReference type="AlphaFoldDB" id="A0AAU9IT62"/>
<evidence type="ECO:0000256" key="3">
    <source>
        <dbReference type="ARBA" id="ARBA00022824"/>
    </source>
</evidence>
<keyword evidence="3" id="KW-0256">Endoplasmic reticulum</keyword>
<dbReference type="PANTHER" id="PTHR21212">
    <property type="entry name" value="BERNARDINELLI-SEIP CONGENITAL LIPODYSTROPHY 2 HOMOLOG BSCL2 PROTEIN"/>
    <property type="match status" value="1"/>
</dbReference>
<keyword evidence="2 7" id="KW-0812">Transmembrane</keyword>
<evidence type="ECO:0008006" key="10">
    <source>
        <dbReference type="Google" id="ProtNLM"/>
    </source>
</evidence>
<evidence type="ECO:0000313" key="9">
    <source>
        <dbReference type="Proteomes" id="UP001162131"/>
    </source>
</evidence>
<evidence type="ECO:0000256" key="1">
    <source>
        <dbReference type="ARBA" id="ARBA00004477"/>
    </source>
</evidence>
<evidence type="ECO:0000313" key="8">
    <source>
        <dbReference type="EMBL" id="CAG9314935.1"/>
    </source>
</evidence>
<gene>
    <name evidence="8" type="ORF">BSTOLATCC_MIC12713</name>
</gene>
<protein>
    <recommendedName>
        <fullName evidence="10">Seipin</fullName>
    </recommendedName>
</protein>
<dbReference type="GO" id="GO:0140042">
    <property type="term" value="P:lipid droplet formation"/>
    <property type="evidence" value="ECO:0007669"/>
    <property type="project" value="UniProtKB-ARBA"/>
</dbReference>
<reference evidence="8" key="1">
    <citation type="submission" date="2021-09" db="EMBL/GenBank/DDBJ databases">
        <authorList>
            <consortium name="AG Swart"/>
            <person name="Singh M."/>
            <person name="Singh A."/>
            <person name="Seah K."/>
            <person name="Emmerich C."/>
        </authorList>
    </citation>
    <scope>NUCLEOTIDE SEQUENCE</scope>
    <source>
        <strain evidence="8">ATCC30299</strain>
    </source>
</reference>
<evidence type="ECO:0000256" key="2">
    <source>
        <dbReference type="ARBA" id="ARBA00022692"/>
    </source>
</evidence>
<sequence length="323" mass="36823">MKTIHKKLLSIWFHNPAENVSNFFKGIVSNTIQASRSAATTSFSYALRVFLISALFFSLFIAAGILYGSAYYFFMPYSFQKIPISLHSSLLDKRGSVIVGQEIILENENYLASVLFELPESPENFDCGNFDVEVLLDDEIKAKGIGIMKYYSPVIRMLRSFLKAFLIVTGLIDESQSVKVSLPLSITDASNFEKLEIKVSPKNLQVYSAWLYLEVQLTGVRFLAFHYFYTCLIVGTLSLFTFEISGIVCYILYLKYVKKVSGFALKFIPEEFLCPKIQKETLAIEEFPTDFSHILKPAPPKKEKLIKKLKHQLVKLKNELKFS</sequence>